<comment type="caution">
    <text evidence="3">The sequence shown here is derived from an EMBL/GenBank/DDBJ whole genome shotgun (WGS) entry which is preliminary data.</text>
</comment>
<feature type="region of interest" description="Disordered" evidence="1">
    <location>
        <begin position="68"/>
        <end position="90"/>
    </location>
</feature>
<feature type="signal peptide" evidence="2">
    <location>
        <begin position="1"/>
        <end position="20"/>
    </location>
</feature>
<gene>
    <name evidence="3" type="primary">spz3_2</name>
    <name evidence="3" type="ORF">FJT64_013778</name>
</gene>
<sequence>MKTLLVLVWLTLLMADRGRSFTVADLPCVQRLNQLYCKHQGPLYPAERIDQFIDLNKALTLRMFGEEPPAEVTTGPRPSDVTMAPPPSDVTTRNVSMAGTMMPNTMAGMRRFHTVQRVHYSTRTVSPLLYPDGESTSPHRTAGPLLHTVQRVHYSTRYSGSTTPHGTAGPLLHTVQRVHYSTRYSGSTTPHRR</sequence>
<evidence type="ECO:0000256" key="2">
    <source>
        <dbReference type="SAM" id="SignalP"/>
    </source>
</evidence>
<evidence type="ECO:0000256" key="1">
    <source>
        <dbReference type="SAM" id="MobiDB-lite"/>
    </source>
</evidence>
<dbReference type="Proteomes" id="UP000440578">
    <property type="component" value="Unassembled WGS sequence"/>
</dbReference>
<keyword evidence="2" id="KW-0732">Signal</keyword>
<dbReference type="OrthoDB" id="6630583at2759"/>
<organism evidence="3 4">
    <name type="scientific">Amphibalanus amphitrite</name>
    <name type="common">Striped barnacle</name>
    <name type="synonym">Balanus amphitrite</name>
    <dbReference type="NCBI Taxonomy" id="1232801"/>
    <lineage>
        <taxon>Eukaryota</taxon>
        <taxon>Metazoa</taxon>
        <taxon>Ecdysozoa</taxon>
        <taxon>Arthropoda</taxon>
        <taxon>Crustacea</taxon>
        <taxon>Multicrustacea</taxon>
        <taxon>Cirripedia</taxon>
        <taxon>Thoracica</taxon>
        <taxon>Thoracicalcarea</taxon>
        <taxon>Balanomorpha</taxon>
        <taxon>Balanoidea</taxon>
        <taxon>Balanidae</taxon>
        <taxon>Amphibalaninae</taxon>
        <taxon>Amphibalanus</taxon>
    </lineage>
</organism>
<feature type="chain" id="PRO_5025391696" evidence="2">
    <location>
        <begin position="21"/>
        <end position="193"/>
    </location>
</feature>
<name>A0A6A4V1U5_AMPAM</name>
<dbReference type="AlphaFoldDB" id="A0A6A4V1U5"/>
<keyword evidence="4" id="KW-1185">Reference proteome</keyword>
<reference evidence="3 4" key="1">
    <citation type="submission" date="2019-07" db="EMBL/GenBank/DDBJ databases">
        <title>Draft genome assembly of a fouling barnacle, Amphibalanus amphitrite (Darwin, 1854): The first reference genome for Thecostraca.</title>
        <authorList>
            <person name="Kim W."/>
        </authorList>
    </citation>
    <scope>NUCLEOTIDE SEQUENCE [LARGE SCALE GENOMIC DNA]</scope>
    <source>
        <strain evidence="3">SNU_AA5</strain>
        <tissue evidence="3">Soma without cirri and trophi</tissue>
    </source>
</reference>
<protein>
    <submittedName>
        <fullName evidence="3">Protein spaetzle 3</fullName>
    </submittedName>
</protein>
<accession>A0A6A4V1U5</accession>
<evidence type="ECO:0000313" key="4">
    <source>
        <dbReference type="Proteomes" id="UP000440578"/>
    </source>
</evidence>
<dbReference type="EMBL" id="VIIS01002160">
    <property type="protein sequence ID" value="KAF0287853.1"/>
    <property type="molecule type" value="Genomic_DNA"/>
</dbReference>
<evidence type="ECO:0000313" key="3">
    <source>
        <dbReference type="EMBL" id="KAF0287853.1"/>
    </source>
</evidence>
<proteinExistence type="predicted"/>